<dbReference type="Proteomes" id="UP000186817">
    <property type="component" value="Unassembled WGS sequence"/>
</dbReference>
<name>A0A1Q9C3R1_SYMMI</name>
<dbReference type="Gene3D" id="1.10.287.70">
    <property type="match status" value="1"/>
</dbReference>
<dbReference type="OMA" id="MASSMEY"/>
<reference evidence="5 6" key="1">
    <citation type="submission" date="2016-02" db="EMBL/GenBank/DDBJ databases">
        <title>Genome analysis of coral dinoflagellate symbionts highlights evolutionary adaptations to a symbiotic lifestyle.</title>
        <authorList>
            <person name="Aranda M."/>
            <person name="Li Y."/>
            <person name="Liew Y.J."/>
            <person name="Baumgarten S."/>
            <person name="Simakov O."/>
            <person name="Wilson M."/>
            <person name="Piel J."/>
            <person name="Ashoor H."/>
            <person name="Bougouffa S."/>
            <person name="Bajic V.B."/>
            <person name="Ryu T."/>
            <person name="Ravasi T."/>
            <person name="Bayer T."/>
            <person name="Micklem G."/>
            <person name="Kim H."/>
            <person name="Bhak J."/>
            <person name="Lajeunesse T.C."/>
            <person name="Voolstra C.R."/>
        </authorList>
    </citation>
    <scope>NUCLEOTIDE SEQUENCE [LARGE SCALE GENOMIC DNA]</scope>
    <source>
        <strain evidence="5 6">CCMP2467</strain>
    </source>
</reference>
<dbReference type="GO" id="GO:0005249">
    <property type="term" value="F:voltage-gated potassium channel activity"/>
    <property type="evidence" value="ECO:0007669"/>
    <property type="project" value="TreeGrafter"/>
</dbReference>
<accession>A0A1Q9C3R1</accession>
<evidence type="ECO:0000256" key="1">
    <source>
        <dbReference type="ARBA" id="ARBA00004141"/>
    </source>
</evidence>
<evidence type="ECO:0000256" key="3">
    <source>
        <dbReference type="ARBA" id="ARBA00022989"/>
    </source>
</evidence>
<gene>
    <name evidence="5" type="ORF">AK812_SmicGene42371</name>
</gene>
<comment type="caution">
    <text evidence="5">The sequence shown here is derived from an EMBL/GenBank/DDBJ whole genome shotgun (WGS) entry which is preliminary data.</text>
</comment>
<keyword evidence="6" id="KW-1185">Reference proteome</keyword>
<evidence type="ECO:0000256" key="4">
    <source>
        <dbReference type="ARBA" id="ARBA00023136"/>
    </source>
</evidence>
<dbReference type="OrthoDB" id="421226at2759"/>
<dbReference type="Pfam" id="PF00520">
    <property type="entry name" value="Ion_trans"/>
    <property type="match status" value="1"/>
</dbReference>
<dbReference type="GO" id="GO:0005886">
    <property type="term" value="C:plasma membrane"/>
    <property type="evidence" value="ECO:0007669"/>
    <property type="project" value="TreeGrafter"/>
</dbReference>
<evidence type="ECO:0000256" key="2">
    <source>
        <dbReference type="ARBA" id="ARBA00022692"/>
    </source>
</evidence>
<dbReference type="InterPro" id="IPR018490">
    <property type="entry name" value="cNMP-bd_dom_sf"/>
</dbReference>
<keyword evidence="5" id="KW-0813">Transport</keyword>
<dbReference type="InterPro" id="IPR005821">
    <property type="entry name" value="Ion_trans_dom"/>
</dbReference>
<comment type="subcellular location">
    <subcellularLocation>
        <location evidence="1">Membrane</location>
        <topology evidence="1">Multi-pass membrane protein</topology>
    </subcellularLocation>
</comment>
<dbReference type="PANTHER" id="PTHR10217:SF435">
    <property type="entry name" value="POTASSIUM VOLTAGE-GATED CHANNEL PROTEIN EAG"/>
    <property type="match status" value="1"/>
</dbReference>
<proteinExistence type="predicted"/>
<keyword evidence="3" id="KW-1133">Transmembrane helix</keyword>
<dbReference type="SUPFAM" id="SSF51206">
    <property type="entry name" value="cAMP-binding domain-like"/>
    <property type="match status" value="1"/>
</dbReference>
<keyword evidence="5" id="KW-0406">Ion transport</keyword>
<keyword evidence="4" id="KW-0472">Membrane</keyword>
<dbReference type="EMBL" id="LSRX01001744">
    <property type="protein sequence ID" value="OLP77558.1"/>
    <property type="molecule type" value="Genomic_DNA"/>
</dbReference>
<evidence type="ECO:0000313" key="5">
    <source>
        <dbReference type="EMBL" id="OLP77558.1"/>
    </source>
</evidence>
<dbReference type="AlphaFoldDB" id="A0A1Q9C3R1"/>
<sequence length="882" mass="99345">MWEQRHNSWTSVIVLDPPELEVAVQKTVQAIMQDGPGLAAKMWATLSHLRSLRAQMQQPAEWFNGLPKQVASAYTYDGDKIVQMPMLIAHAFAPIHTATTWTRKAYIFFLEVDAQIMALTASRPRLDPLWLCFIDNTAGKQLWLKGYWSLLQRMASSMEYSTGAAVAEALKPFFRFEATTRDLLQYEAGRPEKKDMLAESLSSRTAVAVLFEPPHVIRCITKRADIVSFGDHSRKNRKRDGFAPLIPHGISETSVSGMSISVNIPDPRGIELHSVWTNDDFSRQVSKASGGGLGQDFIGRLSQKSSIRSGQMVLEKGLLQKAVMRPSSMRCLLWDTICTITIVHDALMIPVLSAFPVDRAGIPETLELISSGVWLVDLFVSFFRGYLDVRTGFVEMRFRRIARNYVTHWFMADLSMIVLDAASLFFMEDDTVDALTLLRLLRNLRLLRLLKMSDRFTILRELFFTLEFEMEWTSVYFATFAGVLQHLGVIALLCHFVGCAWYALGGITSAEITWVKAHAAFRGEEFSNSAGWFYFYMTSVQWALTQFTPAAMDVSAVNTPERIFSVVVCLAGLIAFSFFLGTINQSFSKLRSLTAQETRQNQLVRRYVGDKRVSADLSREVLACIRQRGLGKATGKVVFSDIKVLQSLPANLLCRLQEEVGFPVLEQHGVFKYLTYLSLADVARMCHKALRESSIIYGEDLFQSGMPGTAMYLIQSGRMHYSWDQAPQVYESVLPEQRACEASLWISWEHRGRMTCADQSAHFFQVDASALHKIMGRSEQRDLLAMYAKTFVKTLLEQYGTIDEASDLYGDDEVVAKILTPIRSWQAGIMSFMPGANGTVQLRACFLAWKTFVRDGSGREGHAQWFGRLANKLGELGGRQSS</sequence>
<keyword evidence="2" id="KW-0812">Transmembrane</keyword>
<dbReference type="InterPro" id="IPR050818">
    <property type="entry name" value="KCNH_animal-type"/>
</dbReference>
<dbReference type="GO" id="GO:0042391">
    <property type="term" value="P:regulation of membrane potential"/>
    <property type="evidence" value="ECO:0007669"/>
    <property type="project" value="TreeGrafter"/>
</dbReference>
<organism evidence="5 6">
    <name type="scientific">Symbiodinium microadriaticum</name>
    <name type="common">Dinoflagellate</name>
    <name type="synonym">Zooxanthella microadriatica</name>
    <dbReference type="NCBI Taxonomy" id="2951"/>
    <lineage>
        <taxon>Eukaryota</taxon>
        <taxon>Sar</taxon>
        <taxon>Alveolata</taxon>
        <taxon>Dinophyceae</taxon>
        <taxon>Suessiales</taxon>
        <taxon>Symbiodiniaceae</taxon>
        <taxon>Symbiodinium</taxon>
    </lineage>
</organism>
<keyword evidence="5" id="KW-0407">Ion channel</keyword>
<dbReference type="PANTHER" id="PTHR10217">
    <property type="entry name" value="VOLTAGE AND LIGAND GATED POTASSIUM CHANNEL"/>
    <property type="match status" value="1"/>
</dbReference>
<evidence type="ECO:0000313" key="6">
    <source>
        <dbReference type="Proteomes" id="UP000186817"/>
    </source>
</evidence>
<dbReference type="SUPFAM" id="SSF81324">
    <property type="entry name" value="Voltage-gated potassium channels"/>
    <property type="match status" value="1"/>
</dbReference>
<protein>
    <submittedName>
        <fullName evidence="5">Potassium channel AKT2</fullName>
    </submittedName>
</protein>